<keyword evidence="3" id="KW-1185">Reference proteome</keyword>
<evidence type="ECO:0000256" key="1">
    <source>
        <dbReference type="SAM" id="MobiDB-lite"/>
    </source>
</evidence>
<dbReference type="Proteomes" id="UP001470230">
    <property type="component" value="Unassembled WGS sequence"/>
</dbReference>
<comment type="caution">
    <text evidence="2">The sequence shown here is derived from an EMBL/GenBank/DDBJ whole genome shotgun (WGS) entry which is preliminary data.</text>
</comment>
<proteinExistence type="predicted"/>
<sequence length="117" mass="14082">MLKYKTLDDRQLLIEEIYAELEEILLKKEGNATEEEERNENDNESNINPNFFEEEDNNEKTDERRRLRAIQQLDPSQMTDPQKRKYFYNLLCELEEKKALLENSLTNINTIIQTNRL</sequence>
<feature type="region of interest" description="Disordered" evidence="1">
    <location>
        <begin position="28"/>
        <end position="65"/>
    </location>
</feature>
<reference evidence="2 3" key="1">
    <citation type="submission" date="2024-04" db="EMBL/GenBank/DDBJ databases">
        <title>Tritrichomonas musculus Genome.</title>
        <authorList>
            <person name="Alves-Ferreira E."/>
            <person name="Grigg M."/>
            <person name="Lorenzi H."/>
            <person name="Galac M."/>
        </authorList>
    </citation>
    <scope>NUCLEOTIDE SEQUENCE [LARGE SCALE GENOMIC DNA]</scope>
    <source>
        <strain evidence="2 3">EAF2021</strain>
    </source>
</reference>
<accession>A0ABR2ICI5</accession>
<evidence type="ECO:0000313" key="3">
    <source>
        <dbReference type="Proteomes" id="UP001470230"/>
    </source>
</evidence>
<protein>
    <submittedName>
        <fullName evidence="2">Uncharacterized protein</fullName>
    </submittedName>
</protein>
<feature type="compositionally biased region" description="Acidic residues" evidence="1">
    <location>
        <begin position="32"/>
        <end position="43"/>
    </location>
</feature>
<dbReference type="EMBL" id="JAPFFF010000018">
    <property type="protein sequence ID" value="KAK8860270.1"/>
    <property type="molecule type" value="Genomic_DNA"/>
</dbReference>
<name>A0ABR2ICI5_9EUKA</name>
<evidence type="ECO:0000313" key="2">
    <source>
        <dbReference type="EMBL" id="KAK8860270.1"/>
    </source>
</evidence>
<organism evidence="2 3">
    <name type="scientific">Tritrichomonas musculus</name>
    <dbReference type="NCBI Taxonomy" id="1915356"/>
    <lineage>
        <taxon>Eukaryota</taxon>
        <taxon>Metamonada</taxon>
        <taxon>Parabasalia</taxon>
        <taxon>Tritrichomonadida</taxon>
        <taxon>Tritrichomonadidae</taxon>
        <taxon>Tritrichomonas</taxon>
    </lineage>
</organism>
<gene>
    <name evidence="2" type="ORF">M9Y10_011935</name>
</gene>